<name>A0A5B7JCR3_PORTR</name>
<keyword evidence="2" id="KW-1185">Reference proteome</keyword>
<dbReference type="EMBL" id="VSRR010096920">
    <property type="protein sequence ID" value="MPC94002.1"/>
    <property type="molecule type" value="Genomic_DNA"/>
</dbReference>
<gene>
    <name evidence="1" type="ORF">E2C01_089152</name>
</gene>
<accession>A0A5B7JCR3</accession>
<dbReference type="Proteomes" id="UP000324222">
    <property type="component" value="Unassembled WGS sequence"/>
</dbReference>
<organism evidence="1 2">
    <name type="scientific">Portunus trituberculatus</name>
    <name type="common">Swimming crab</name>
    <name type="synonym">Neptunus trituberculatus</name>
    <dbReference type="NCBI Taxonomy" id="210409"/>
    <lineage>
        <taxon>Eukaryota</taxon>
        <taxon>Metazoa</taxon>
        <taxon>Ecdysozoa</taxon>
        <taxon>Arthropoda</taxon>
        <taxon>Crustacea</taxon>
        <taxon>Multicrustacea</taxon>
        <taxon>Malacostraca</taxon>
        <taxon>Eumalacostraca</taxon>
        <taxon>Eucarida</taxon>
        <taxon>Decapoda</taxon>
        <taxon>Pleocyemata</taxon>
        <taxon>Brachyura</taxon>
        <taxon>Eubrachyura</taxon>
        <taxon>Portunoidea</taxon>
        <taxon>Portunidae</taxon>
        <taxon>Portuninae</taxon>
        <taxon>Portunus</taxon>
    </lineage>
</organism>
<sequence length="43" mass="4647">MAGAPASTPQHPACLANTHQWPFSTDCWQDAATRDSQPHGSIR</sequence>
<evidence type="ECO:0000313" key="1">
    <source>
        <dbReference type="EMBL" id="MPC94002.1"/>
    </source>
</evidence>
<comment type="caution">
    <text evidence="1">The sequence shown here is derived from an EMBL/GenBank/DDBJ whole genome shotgun (WGS) entry which is preliminary data.</text>
</comment>
<protein>
    <submittedName>
        <fullName evidence="1">Uncharacterized protein</fullName>
    </submittedName>
</protein>
<reference evidence="1 2" key="1">
    <citation type="submission" date="2019-05" db="EMBL/GenBank/DDBJ databases">
        <title>Another draft genome of Portunus trituberculatus and its Hox gene families provides insights of decapod evolution.</title>
        <authorList>
            <person name="Jeong J.-H."/>
            <person name="Song I."/>
            <person name="Kim S."/>
            <person name="Choi T."/>
            <person name="Kim D."/>
            <person name="Ryu S."/>
            <person name="Kim W."/>
        </authorList>
    </citation>
    <scope>NUCLEOTIDE SEQUENCE [LARGE SCALE GENOMIC DNA]</scope>
    <source>
        <tissue evidence="1">Muscle</tissue>
    </source>
</reference>
<evidence type="ECO:0000313" key="2">
    <source>
        <dbReference type="Proteomes" id="UP000324222"/>
    </source>
</evidence>
<dbReference type="AlphaFoldDB" id="A0A5B7JCR3"/>
<proteinExistence type="predicted"/>